<reference evidence="2" key="1">
    <citation type="journal article" date="2019" name="Sci. Rep.">
        <title>Draft genome of Tanacetum cinerariifolium, the natural source of mosquito coil.</title>
        <authorList>
            <person name="Yamashiro T."/>
            <person name="Shiraishi A."/>
            <person name="Satake H."/>
            <person name="Nakayama K."/>
        </authorList>
    </citation>
    <scope>NUCLEOTIDE SEQUENCE</scope>
</reference>
<comment type="caution">
    <text evidence="2">The sequence shown here is derived from an EMBL/GenBank/DDBJ whole genome shotgun (WGS) entry which is preliminary data.</text>
</comment>
<sequence>MRTRNSYFQNNSSVTILRRRNKRRTPNIVEPELRTIVQISPMADNRIMEELLQAPTEGYGEAIVILEINADHFEIKTNLLQLVQANPYHGFERENPHTHINNFKRITSTLKFRNVPNDVIKLMMFSYPFKGNARVWYDKEPPNSILTWEDLVLKFVNQFFPSSKTTHLVENTQMMIRWPRELKHGDSHLVRESRKRKENIINEGKIQVFDCEELHSHESDNSMPKSLKNDRYKTGEGYHAVPPPYTGTFMPPKPNLVFNDAPTGIRMTHPYSNRNVVPTAVLTRSRLVSLNVVRPVPTVVSQSTVKSPRPVKHGNPQQALKDKGVIDSGRSRHMTGNISFLSNFKEINGGYVAFGGNPKGGKISGKGEIKTGKLDFDDVYFVKELKFNLFSIQNQLLDYGFNLMNTKIYIDNESTICIVKNPVFHSKTMHIEIRHHFIRDAYETKLIQVLKIYTDDNVVDILTKAFDVKQKEDGIFISQDKYVAEILKKFDFLSVKTASTPIETQKPLVKDEEAANVDVHLYRSMIGSLMYLTASKPGIMFAVCACSRFQTIVATSTTEVEYVHAAHCCGKVL</sequence>
<dbReference type="PANTHER" id="PTHR11439:SF509">
    <property type="entry name" value="RNA-DIRECTED DNA POLYMERASE"/>
    <property type="match status" value="1"/>
</dbReference>
<dbReference type="Pfam" id="PF22936">
    <property type="entry name" value="Pol_BBD"/>
    <property type="match status" value="1"/>
</dbReference>
<keyword evidence="2" id="KW-0548">Nucleotidyltransferase</keyword>
<dbReference type="GO" id="GO:0003964">
    <property type="term" value="F:RNA-directed DNA polymerase activity"/>
    <property type="evidence" value="ECO:0007669"/>
    <property type="project" value="UniProtKB-KW"/>
</dbReference>
<dbReference type="InterPro" id="IPR054722">
    <property type="entry name" value="PolX-like_BBD"/>
</dbReference>
<name>A0A6L2NXR8_TANCI</name>
<dbReference type="CDD" id="cd09272">
    <property type="entry name" value="RNase_HI_RT_Ty1"/>
    <property type="match status" value="1"/>
</dbReference>
<dbReference type="EMBL" id="BKCJ010009966">
    <property type="protein sequence ID" value="GEU89445.1"/>
    <property type="molecule type" value="Genomic_DNA"/>
</dbReference>
<dbReference type="AlphaFoldDB" id="A0A6L2NXR8"/>
<feature type="domain" description="Retrovirus-related Pol polyprotein from transposon TNT 1-94-like beta-barrel" evidence="1">
    <location>
        <begin position="325"/>
        <end position="394"/>
    </location>
</feature>
<keyword evidence="2" id="KW-0695">RNA-directed DNA polymerase</keyword>
<dbReference type="PANTHER" id="PTHR11439">
    <property type="entry name" value="GAG-POL-RELATED RETROTRANSPOSON"/>
    <property type="match status" value="1"/>
</dbReference>
<evidence type="ECO:0000259" key="1">
    <source>
        <dbReference type="Pfam" id="PF22936"/>
    </source>
</evidence>
<evidence type="ECO:0000313" key="2">
    <source>
        <dbReference type="EMBL" id="GEU89445.1"/>
    </source>
</evidence>
<keyword evidence="2" id="KW-0808">Transferase</keyword>
<gene>
    <name evidence="2" type="ORF">Tci_061423</name>
</gene>
<proteinExistence type="predicted"/>
<organism evidence="2">
    <name type="scientific">Tanacetum cinerariifolium</name>
    <name type="common">Dalmatian daisy</name>
    <name type="synonym">Chrysanthemum cinerariifolium</name>
    <dbReference type="NCBI Taxonomy" id="118510"/>
    <lineage>
        <taxon>Eukaryota</taxon>
        <taxon>Viridiplantae</taxon>
        <taxon>Streptophyta</taxon>
        <taxon>Embryophyta</taxon>
        <taxon>Tracheophyta</taxon>
        <taxon>Spermatophyta</taxon>
        <taxon>Magnoliopsida</taxon>
        <taxon>eudicotyledons</taxon>
        <taxon>Gunneridae</taxon>
        <taxon>Pentapetalae</taxon>
        <taxon>asterids</taxon>
        <taxon>campanulids</taxon>
        <taxon>Asterales</taxon>
        <taxon>Asteraceae</taxon>
        <taxon>Asteroideae</taxon>
        <taxon>Anthemideae</taxon>
        <taxon>Anthemidinae</taxon>
        <taxon>Tanacetum</taxon>
    </lineage>
</organism>
<protein>
    <submittedName>
        <fullName evidence="2">Reverse transcriptase domain-containing protein</fullName>
    </submittedName>
</protein>
<accession>A0A6L2NXR8</accession>